<organism evidence="2 3">
    <name type="scientific">Rhodoferax potami</name>
    <dbReference type="NCBI Taxonomy" id="3068338"/>
    <lineage>
        <taxon>Bacteria</taxon>
        <taxon>Pseudomonadati</taxon>
        <taxon>Pseudomonadota</taxon>
        <taxon>Betaproteobacteria</taxon>
        <taxon>Burkholderiales</taxon>
        <taxon>Comamonadaceae</taxon>
        <taxon>Rhodoferax</taxon>
    </lineage>
</organism>
<keyword evidence="1" id="KW-0472">Membrane</keyword>
<evidence type="ECO:0000313" key="3">
    <source>
        <dbReference type="Proteomes" id="UP001321700"/>
    </source>
</evidence>
<gene>
    <name evidence="2" type="ORF">RAE19_08595</name>
</gene>
<dbReference type="Proteomes" id="UP001321700">
    <property type="component" value="Unassembled WGS sequence"/>
</dbReference>
<proteinExistence type="predicted"/>
<feature type="transmembrane region" description="Helical" evidence="1">
    <location>
        <begin position="20"/>
        <end position="37"/>
    </location>
</feature>
<evidence type="ECO:0000256" key="1">
    <source>
        <dbReference type="SAM" id="Phobius"/>
    </source>
</evidence>
<keyword evidence="1" id="KW-0812">Transmembrane</keyword>
<keyword evidence="3" id="KW-1185">Reference proteome</keyword>
<reference evidence="2 3" key="1">
    <citation type="submission" date="2023-08" db="EMBL/GenBank/DDBJ databases">
        <title>Rhodoferax potami sp. nov. and Rhodoferax mekongensis sp. nov., isolated from the Mekong River in Thailand.</title>
        <authorList>
            <person name="Kitikhun S."/>
            <person name="Charoenyingcharoen P."/>
            <person name="Siriarchawattana P."/>
            <person name="Likhitrattanapisal S."/>
            <person name="Nilsakha T."/>
            <person name="Chanpet A."/>
            <person name="Rattanawaree P."/>
            <person name="Ingsriswang S."/>
        </authorList>
    </citation>
    <scope>NUCLEOTIDE SEQUENCE [LARGE SCALE GENOMIC DNA]</scope>
    <source>
        <strain evidence="2 3">TBRC 17660</strain>
    </source>
</reference>
<comment type="caution">
    <text evidence="2">The sequence shown here is derived from an EMBL/GenBank/DDBJ whole genome shotgun (WGS) entry which is preliminary data.</text>
</comment>
<protein>
    <recommendedName>
        <fullName evidence="4">Type II secretory pathway, pseudopilin PulG</fullName>
    </recommendedName>
</protein>
<keyword evidence="1" id="KW-1133">Transmembrane helix</keyword>
<evidence type="ECO:0000313" key="2">
    <source>
        <dbReference type="EMBL" id="MDT7518762.1"/>
    </source>
</evidence>
<dbReference type="EMBL" id="JAVBIK010000001">
    <property type="protein sequence ID" value="MDT7518762.1"/>
    <property type="molecule type" value="Genomic_DNA"/>
</dbReference>
<evidence type="ECO:0008006" key="4">
    <source>
        <dbReference type="Google" id="ProtNLM"/>
    </source>
</evidence>
<name>A0ABU3KNB5_9BURK</name>
<sequence length="172" mass="18742">MATARTPVARVGWNSRWVEWGVLTLCIGIATAVLWRYGQQVRAQTERAAVQSTLGALRTALVLDYVQSMLPQRKRTGDPVVANSVVPNPFGMLQQPAANYAGEVPAALLQEVAPGRWVFDKRCGCIGYKPLEPDSLDAPSGAQAVWFMVESTAAAYQLRPIQAYVWGGLPLE</sequence>
<dbReference type="RefSeq" id="WP_313874480.1">
    <property type="nucleotide sequence ID" value="NZ_JAVBIK010000001.1"/>
</dbReference>
<accession>A0ABU3KNB5</accession>